<dbReference type="InterPro" id="IPR013216">
    <property type="entry name" value="Methyltransf_11"/>
</dbReference>
<dbReference type="CDD" id="cd02440">
    <property type="entry name" value="AdoMet_MTases"/>
    <property type="match status" value="1"/>
</dbReference>
<reference evidence="5" key="1">
    <citation type="submission" date="2018-05" db="EMBL/GenBank/DDBJ databases">
        <authorList>
            <person name="Lanie J.A."/>
            <person name="Ng W.-L."/>
            <person name="Kazmierczak K.M."/>
            <person name="Andrzejewski T.M."/>
            <person name="Davidsen T.M."/>
            <person name="Wayne K.J."/>
            <person name="Tettelin H."/>
            <person name="Glass J.I."/>
            <person name="Rusch D."/>
            <person name="Podicherti R."/>
            <person name="Tsui H.-C.T."/>
            <person name="Winkler M.E."/>
        </authorList>
    </citation>
    <scope>NUCLEOTIDE SEQUENCE</scope>
</reference>
<dbReference type="Gene3D" id="3.40.50.150">
    <property type="entry name" value="Vaccinia Virus protein VP39"/>
    <property type="match status" value="1"/>
</dbReference>
<keyword evidence="2" id="KW-0808">Transferase</keyword>
<dbReference type="EMBL" id="UINC01022125">
    <property type="protein sequence ID" value="SVA91100.1"/>
    <property type="molecule type" value="Genomic_DNA"/>
</dbReference>
<evidence type="ECO:0000256" key="3">
    <source>
        <dbReference type="ARBA" id="ARBA00022691"/>
    </source>
</evidence>
<evidence type="ECO:0000256" key="1">
    <source>
        <dbReference type="ARBA" id="ARBA00022603"/>
    </source>
</evidence>
<dbReference type="GO" id="GO:0008757">
    <property type="term" value="F:S-adenosylmethionine-dependent methyltransferase activity"/>
    <property type="evidence" value="ECO:0007669"/>
    <property type="project" value="InterPro"/>
</dbReference>
<name>A0A381ZPC4_9ZZZZ</name>
<dbReference type="AlphaFoldDB" id="A0A381ZPC4"/>
<feature type="domain" description="Methyltransferase type 11" evidence="4">
    <location>
        <begin position="192"/>
        <end position="297"/>
    </location>
</feature>
<dbReference type="PANTHER" id="PTHR43464:SF19">
    <property type="entry name" value="UBIQUINONE BIOSYNTHESIS O-METHYLTRANSFERASE, MITOCHONDRIAL"/>
    <property type="match status" value="1"/>
</dbReference>
<dbReference type="SUPFAM" id="SSF53335">
    <property type="entry name" value="S-adenosyl-L-methionine-dependent methyltransferases"/>
    <property type="match status" value="1"/>
</dbReference>
<dbReference type="Pfam" id="PF08241">
    <property type="entry name" value="Methyltransf_11"/>
    <property type="match status" value="1"/>
</dbReference>
<evidence type="ECO:0000313" key="5">
    <source>
        <dbReference type="EMBL" id="SVA91100.1"/>
    </source>
</evidence>
<proteinExistence type="predicted"/>
<accession>A0A381ZPC4</accession>
<dbReference type="GO" id="GO:0032259">
    <property type="term" value="P:methylation"/>
    <property type="evidence" value="ECO:0007669"/>
    <property type="project" value="UniProtKB-KW"/>
</dbReference>
<organism evidence="5">
    <name type="scientific">marine metagenome</name>
    <dbReference type="NCBI Taxonomy" id="408172"/>
    <lineage>
        <taxon>unclassified sequences</taxon>
        <taxon>metagenomes</taxon>
        <taxon>ecological metagenomes</taxon>
    </lineage>
</organism>
<sequence>MSIQLDHLPAGELARELLDRTPAILRRRLAQAFRRTTKSRPVSAGADAFDRSVFANFPRDDGTSVPLWSGYRNRIKAHWTGMYWPARLLLHLDRLTQLSPTLREVATAIRGARTLPLALPELTSMIYPVAMEYQDLVVPTGRHDSSVDATELVIVPKRDQIRLNVEYNLNIARRLLRHFRRSRVIASRLRVLEQGCGSGYTTMALATIGVGKAVGIDIDWGRQAEDIGWQMMRTEFMRVDNRAATAHLEAGDAMALAFQDGTFDVVHSTVALEHIAEPELALCEAQRVLRPGGIAYFEVEPWFGPRGGHNLCTLDFPWGHVRLNESEFESYLAAYRPHEARAATDFYRTGFQSPRRTMGEIEASIVRTGFRILDWYESRQAYADHYEFLMPELLADCQRLNPLVTVRDLMTSSYTILAAKV</sequence>
<gene>
    <name evidence="5" type="ORF">METZ01_LOCUS143954</name>
</gene>
<keyword evidence="3" id="KW-0949">S-adenosyl-L-methionine</keyword>
<keyword evidence="1" id="KW-0489">Methyltransferase</keyword>
<dbReference type="PANTHER" id="PTHR43464">
    <property type="entry name" value="METHYLTRANSFERASE"/>
    <property type="match status" value="1"/>
</dbReference>
<dbReference type="InterPro" id="IPR029063">
    <property type="entry name" value="SAM-dependent_MTases_sf"/>
</dbReference>
<evidence type="ECO:0000256" key="2">
    <source>
        <dbReference type="ARBA" id="ARBA00022679"/>
    </source>
</evidence>
<protein>
    <recommendedName>
        <fullName evidence="4">Methyltransferase type 11 domain-containing protein</fullName>
    </recommendedName>
</protein>
<evidence type="ECO:0000259" key="4">
    <source>
        <dbReference type="Pfam" id="PF08241"/>
    </source>
</evidence>